<accession>X0T122</accession>
<comment type="caution">
    <text evidence="1">The sequence shown here is derived from an EMBL/GenBank/DDBJ whole genome shotgun (WGS) entry which is preliminary data.</text>
</comment>
<evidence type="ECO:0000313" key="1">
    <source>
        <dbReference type="EMBL" id="GAF81877.1"/>
    </source>
</evidence>
<reference evidence="1" key="1">
    <citation type="journal article" date="2014" name="Front. Microbiol.">
        <title>High frequency of phylogenetically diverse reductive dehalogenase-homologous genes in deep subseafloor sedimentary metagenomes.</title>
        <authorList>
            <person name="Kawai M."/>
            <person name="Futagami T."/>
            <person name="Toyoda A."/>
            <person name="Takaki Y."/>
            <person name="Nishi S."/>
            <person name="Hori S."/>
            <person name="Arai W."/>
            <person name="Tsubouchi T."/>
            <person name="Morono Y."/>
            <person name="Uchiyama I."/>
            <person name="Ito T."/>
            <person name="Fujiyama A."/>
            <person name="Inagaki F."/>
            <person name="Takami H."/>
        </authorList>
    </citation>
    <scope>NUCLEOTIDE SEQUENCE</scope>
    <source>
        <strain evidence="1">Expedition CK06-06</strain>
    </source>
</reference>
<dbReference type="EMBL" id="BARS01008650">
    <property type="protein sequence ID" value="GAF81877.1"/>
    <property type="molecule type" value="Genomic_DNA"/>
</dbReference>
<gene>
    <name evidence="1" type="ORF">S01H1_16442</name>
</gene>
<sequence>QNLYRAAQTRCCEGDKQRAVVGMENLNVMAPNIVRKAADRIAVKCARALEAQTPHIGSY</sequence>
<protein>
    <submittedName>
        <fullName evidence="1">Uncharacterized protein</fullName>
    </submittedName>
</protein>
<feature type="non-terminal residue" evidence="1">
    <location>
        <position position="1"/>
    </location>
</feature>
<organism evidence="1">
    <name type="scientific">marine sediment metagenome</name>
    <dbReference type="NCBI Taxonomy" id="412755"/>
    <lineage>
        <taxon>unclassified sequences</taxon>
        <taxon>metagenomes</taxon>
        <taxon>ecological metagenomes</taxon>
    </lineage>
</organism>
<name>X0T122_9ZZZZ</name>
<dbReference type="AlphaFoldDB" id="X0T122"/>
<proteinExistence type="predicted"/>